<dbReference type="RefSeq" id="WP_072905977.1">
    <property type="nucleotide sequence ID" value="NZ_FQZT01000002.1"/>
</dbReference>
<protein>
    <submittedName>
        <fullName evidence="1">Uncharacterized protein</fullName>
    </submittedName>
</protein>
<reference evidence="1 2" key="1">
    <citation type="submission" date="2016-11" db="EMBL/GenBank/DDBJ databases">
        <authorList>
            <person name="Jaros S."/>
            <person name="Januszkiewicz K."/>
            <person name="Wedrychowicz H."/>
        </authorList>
    </citation>
    <scope>NUCLEOTIDE SEQUENCE [LARGE SCALE GENOMIC DNA]</scope>
    <source>
        <strain evidence="1 2">DSM 5091</strain>
    </source>
</reference>
<accession>A0A1M6E1U4</accession>
<dbReference type="STRING" id="1122189.SAMN02745165_00895"/>
<dbReference type="OrthoDB" id="5499698at2"/>
<dbReference type="EMBL" id="FQZT01000002">
    <property type="protein sequence ID" value="SHI79238.1"/>
    <property type="molecule type" value="Genomic_DNA"/>
</dbReference>
<evidence type="ECO:0000313" key="1">
    <source>
        <dbReference type="EMBL" id="SHI79238.1"/>
    </source>
</evidence>
<keyword evidence="2" id="KW-1185">Reference proteome</keyword>
<gene>
    <name evidence="1" type="ORF">SAMN02745165_00895</name>
</gene>
<sequence length="219" mass="26090">MREAAKTKSELIIEQLMRELDPSSPRYQVLATARQFKSSWVELGEQLIKVKNQAEFQGWGYESFDDYCSREIRIRKETARKLTMAYRYLEQEEPELISAERRLQPLPDYRAIDLLRQAKEEQGFTEDEYSQLRESIIDQERSYPTVQKQFREVAHMHNPPEIDPLKEVRSILTTAKRLNSQLEELDDFPAEMMKELHLLMDELHQREQQLAEQRDVEAE</sequence>
<organism evidence="1 2">
    <name type="scientific">Malonomonas rubra DSM 5091</name>
    <dbReference type="NCBI Taxonomy" id="1122189"/>
    <lineage>
        <taxon>Bacteria</taxon>
        <taxon>Pseudomonadati</taxon>
        <taxon>Thermodesulfobacteriota</taxon>
        <taxon>Desulfuromonadia</taxon>
        <taxon>Desulfuromonadales</taxon>
        <taxon>Geopsychrobacteraceae</taxon>
        <taxon>Malonomonas</taxon>
    </lineage>
</organism>
<dbReference type="AlphaFoldDB" id="A0A1M6E1U4"/>
<evidence type="ECO:0000313" key="2">
    <source>
        <dbReference type="Proteomes" id="UP000184171"/>
    </source>
</evidence>
<name>A0A1M6E1U4_MALRU</name>
<dbReference type="Proteomes" id="UP000184171">
    <property type="component" value="Unassembled WGS sequence"/>
</dbReference>
<proteinExistence type="predicted"/>